<evidence type="ECO:0000313" key="3">
    <source>
        <dbReference type="Proteomes" id="UP000654075"/>
    </source>
</evidence>
<gene>
    <name evidence="2" type="ORF">PGLA1383_LOCUS28700</name>
</gene>
<reference evidence="2" key="1">
    <citation type="submission" date="2021-02" db="EMBL/GenBank/DDBJ databases">
        <authorList>
            <person name="Dougan E. K."/>
            <person name="Rhodes N."/>
            <person name="Thang M."/>
            <person name="Chan C."/>
        </authorList>
    </citation>
    <scope>NUCLEOTIDE SEQUENCE</scope>
</reference>
<dbReference type="OrthoDB" id="424050at2759"/>
<dbReference type="EMBL" id="CAJNNV010024860">
    <property type="protein sequence ID" value="CAE8610890.1"/>
    <property type="molecule type" value="Genomic_DNA"/>
</dbReference>
<evidence type="ECO:0000256" key="1">
    <source>
        <dbReference type="SAM" id="MobiDB-lite"/>
    </source>
</evidence>
<protein>
    <submittedName>
        <fullName evidence="2">Uncharacterized protein</fullName>
    </submittedName>
</protein>
<evidence type="ECO:0000313" key="2">
    <source>
        <dbReference type="EMBL" id="CAE8610890.1"/>
    </source>
</evidence>
<feature type="non-terminal residue" evidence="2">
    <location>
        <position position="772"/>
    </location>
</feature>
<keyword evidence="3" id="KW-1185">Reference proteome</keyword>
<name>A0A813FEI9_POLGL</name>
<dbReference type="Proteomes" id="UP000654075">
    <property type="component" value="Unassembled WGS sequence"/>
</dbReference>
<comment type="caution">
    <text evidence="2">The sequence shown here is derived from an EMBL/GenBank/DDBJ whole genome shotgun (WGS) entry which is preliminary data.</text>
</comment>
<accession>A0A813FEI9</accession>
<organism evidence="2 3">
    <name type="scientific">Polarella glacialis</name>
    <name type="common">Dinoflagellate</name>
    <dbReference type="NCBI Taxonomy" id="89957"/>
    <lineage>
        <taxon>Eukaryota</taxon>
        <taxon>Sar</taxon>
        <taxon>Alveolata</taxon>
        <taxon>Dinophyceae</taxon>
        <taxon>Suessiales</taxon>
        <taxon>Suessiaceae</taxon>
        <taxon>Polarella</taxon>
    </lineage>
</organism>
<sequence>RGDGGLTEAEYRQLQDGNALAQLTLDLIRSLEAGVLWSMENPANSFEFRDFAEFMKSDKVSKVVLDMCAYDGSSRKPTQIMSNSHEIKNSRKICPGISDKRLHDRLEGQVYDKHQRKVVYKTKLAQVYGMMLCMAYAIFQVKGIAAGSMVNNKEIFREHQRGWSSAGQFAASFEVITPPKKRKRALGTPCKYDPPPRQETRGRHAMQAGYKAKRGIAPPLLPKEMEPGQAVTVVLNVQHPLTQDVDLDQDSDNLIEACVDDPKLFMRDRELARRFWKNRAEMLRGATAKELNAIPDPALRRLYCGNRSTLTGKEPFGSFLHIALWREMAKKTGSVDAKYVEEMLARIHIVGAVARSHRWPELDREPEIGMKEYVSFSLGPFYDQCRVSSVVGDKTWVCTERIDVEQKGGKVREVDSATVSMSSSFARQFWIMGSLSEDAGRQDLRPNMRAGALSPSWSNGLGSLSAQPRRLFINGMLHDSSIAADTARTISRLLCCGQGLRGGDPKLSSPRSPRTACLNCLLSGAKCKETLQHFLFVSHLTCHIRAEPDASLIWQQRGSITCLRRDVWTFAHMKLIRRTIMNMWASRQALLQRAFYKKRRRHKVIIKKTVSKHRVVIFTDGVLAVFQPTIGAVVFDKWSAQAFYISLVVPQEVIDEWLPRATQIAMVELLAPVVVNHVFGSRLANRNVILMVDSEPVEGTLVKGYSSRSDMCWLTTSVFWQQALDLRSLYYIDRVPTDANISDGPSRNRFREAEQAQWVRIHAEKKGVYCKP</sequence>
<feature type="region of interest" description="Disordered" evidence="1">
    <location>
        <begin position="184"/>
        <end position="204"/>
    </location>
</feature>
<dbReference type="AlphaFoldDB" id="A0A813FEI9"/>
<proteinExistence type="predicted"/>